<dbReference type="InterPro" id="IPR009057">
    <property type="entry name" value="Homeodomain-like_sf"/>
</dbReference>
<feature type="region of interest" description="Disordered" evidence="1">
    <location>
        <begin position="559"/>
        <end position="604"/>
    </location>
</feature>
<feature type="compositionally biased region" description="Acidic residues" evidence="1">
    <location>
        <begin position="112"/>
        <end position="126"/>
    </location>
</feature>
<evidence type="ECO:0000259" key="2">
    <source>
        <dbReference type="PROSITE" id="PS50090"/>
    </source>
</evidence>
<protein>
    <recommendedName>
        <fullName evidence="2">Myb-like domain-containing protein</fullName>
    </recommendedName>
</protein>
<dbReference type="PROSITE" id="PS50090">
    <property type="entry name" value="MYB_LIKE"/>
    <property type="match status" value="1"/>
</dbReference>
<dbReference type="SMART" id="SM00717">
    <property type="entry name" value="SANT"/>
    <property type="match status" value="1"/>
</dbReference>
<name>A0ABR4AZP8_9LECA</name>
<comment type="caution">
    <text evidence="3">The sequence shown here is derived from an EMBL/GenBank/DDBJ whole genome shotgun (WGS) entry which is preliminary data.</text>
</comment>
<dbReference type="InterPro" id="IPR001005">
    <property type="entry name" value="SANT/Myb"/>
</dbReference>
<keyword evidence="4" id="KW-1185">Reference proteome</keyword>
<feature type="region of interest" description="Disordered" evidence="1">
    <location>
        <begin position="461"/>
        <end position="496"/>
    </location>
</feature>
<dbReference type="PANTHER" id="PTHR47807">
    <property type="entry name" value="PROTEIN TBF1"/>
    <property type="match status" value="1"/>
</dbReference>
<dbReference type="Proteomes" id="UP001590951">
    <property type="component" value="Unassembled WGS sequence"/>
</dbReference>
<accession>A0ABR4AZP8</accession>
<feature type="compositionally biased region" description="Polar residues" evidence="1">
    <location>
        <begin position="483"/>
        <end position="496"/>
    </location>
</feature>
<feature type="compositionally biased region" description="Polar residues" evidence="1">
    <location>
        <begin position="663"/>
        <end position="676"/>
    </location>
</feature>
<dbReference type="SUPFAM" id="SSF46689">
    <property type="entry name" value="Homeodomain-like"/>
    <property type="match status" value="1"/>
</dbReference>
<dbReference type="Gene3D" id="1.10.10.60">
    <property type="entry name" value="Homeodomain-like"/>
    <property type="match status" value="1"/>
</dbReference>
<feature type="compositionally biased region" description="Basic and acidic residues" evidence="1">
    <location>
        <begin position="42"/>
        <end position="53"/>
    </location>
</feature>
<dbReference type="EMBL" id="JBHFEH010000052">
    <property type="protein sequence ID" value="KAL2050104.1"/>
    <property type="molecule type" value="Genomic_DNA"/>
</dbReference>
<evidence type="ECO:0000313" key="4">
    <source>
        <dbReference type="Proteomes" id="UP001590951"/>
    </source>
</evidence>
<evidence type="ECO:0000313" key="3">
    <source>
        <dbReference type="EMBL" id="KAL2050104.1"/>
    </source>
</evidence>
<feature type="region of interest" description="Disordered" evidence="1">
    <location>
        <begin position="660"/>
        <end position="747"/>
    </location>
</feature>
<sequence length="874" mass="96698">MAERTSTRTASRRTTPRPAPGTAHMAASQSPQKRTTRAMRSQSHDLSDNEEGRTGANARRSTKQAASEGTDGAVGKSNAKRRKGRPANQKRALQDLSTVQEDPSVVYPDIPAGEDDDAGHDSEDGENLPQPNPQTSKSPGGVSAFSGTTARTSLSAQDSADLDSESMLDALPDLVEAADRLLAFLMPAELSEASLANMMTQLHTKGSRESRNWRRLGNTFQAHRDLYGSDNYINPLGALRILLGTKRVSESNSGPWRPDPLLQKANLAVLASSILSQPWQEQADQFIEEFEQIFPRSFTEALVSSDTLMPGTSALAVETFQYALEVRTQYTIMLLARVSGQPNFDWDVVMQQTFFRDEKILKGWGITGLRSEDLTKEVQFSIVTRVEQLREAFEASPEDPSAAVERLRTTFPWTTFVSQTIGWISLRSNEVDAQITSSGGTEATCQGLDDEIQRNRLAKASINDNDHDENPELELNYEPPSEASHTTSEQQDVPIRSSWTKTLNLGQFSRDSLKARGAAASLKRRIVGRQAAKLAEQTSMHNAQTSASDLQVALIAEPSARPVTPQRKPEGLAVRSSAPAKIQDDGWRPQATEDEDDELFVSSEPNHDLVFSQVLAVRDQREAESNKENVVEVPEPQRDLMPPSGQRRLIDPQANAVRLGFDSQESGSNRQVSQIDDFSDDEGFQQQNLPPDARLRRSLKPATKRAATEPARSQGRSPKKVRVQEVSGSQGPNAGRDGHLDRPPPSQLDEYMAANAAAKEKKAWQVKLPQVRKAWTEEETERLLDLIEEHGTSWKLLKNEDFAAGDVLASRDQVALKDKARNMKMDYLKSSRILPPNFNRIPLSKLQIDRLRGVGVNYDPETGQRVDAIVDDEE</sequence>
<reference evidence="3 4" key="1">
    <citation type="submission" date="2024-09" db="EMBL/GenBank/DDBJ databases">
        <title>Rethinking Asexuality: The Enigmatic Case of Functional Sexual Genes in Lepraria (Stereocaulaceae).</title>
        <authorList>
            <person name="Doellman M."/>
            <person name="Sun Y."/>
            <person name="Barcenas-Pena A."/>
            <person name="Lumbsch H.T."/>
            <person name="Grewe F."/>
        </authorList>
    </citation>
    <scope>NUCLEOTIDE SEQUENCE [LARGE SCALE GENOMIC DNA]</scope>
    <source>
        <strain evidence="3 4">Grewe 0041</strain>
    </source>
</reference>
<organism evidence="3 4">
    <name type="scientific">Lepraria finkii</name>
    <dbReference type="NCBI Taxonomy" id="1340010"/>
    <lineage>
        <taxon>Eukaryota</taxon>
        <taxon>Fungi</taxon>
        <taxon>Dikarya</taxon>
        <taxon>Ascomycota</taxon>
        <taxon>Pezizomycotina</taxon>
        <taxon>Lecanoromycetes</taxon>
        <taxon>OSLEUM clade</taxon>
        <taxon>Lecanoromycetidae</taxon>
        <taxon>Lecanorales</taxon>
        <taxon>Lecanorineae</taxon>
        <taxon>Stereocaulaceae</taxon>
        <taxon>Lepraria</taxon>
    </lineage>
</organism>
<dbReference type="CDD" id="cd11660">
    <property type="entry name" value="SANT_TRF"/>
    <property type="match status" value="1"/>
</dbReference>
<proteinExistence type="predicted"/>
<evidence type="ECO:0000256" key="1">
    <source>
        <dbReference type="SAM" id="MobiDB-lite"/>
    </source>
</evidence>
<feature type="region of interest" description="Disordered" evidence="1">
    <location>
        <begin position="620"/>
        <end position="647"/>
    </location>
</feature>
<feature type="region of interest" description="Disordered" evidence="1">
    <location>
        <begin position="1"/>
        <end position="159"/>
    </location>
</feature>
<feature type="domain" description="Myb-like" evidence="2">
    <location>
        <begin position="772"/>
        <end position="824"/>
    </location>
</feature>
<feature type="compositionally biased region" description="Low complexity" evidence="1">
    <location>
        <begin position="473"/>
        <end position="482"/>
    </location>
</feature>
<feature type="compositionally biased region" description="Basic and acidic residues" evidence="1">
    <location>
        <begin position="620"/>
        <end position="638"/>
    </location>
</feature>
<dbReference type="PANTHER" id="PTHR47807:SF1">
    <property type="entry name" value="PROTEIN TBF1"/>
    <property type="match status" value="1"/>
</dbReference>
<dbReference type="InterPro" id="IPR052833">
    <property type="entry name" value="Telomeric_DNA-bd_trans-reg"/>
</dbReference>
<gene>
    <name evidence="3" type="ORF">ABVK25_009607</name>
</gene>
<feature type="compositionally biased region" description="Polar residues" evidence="1">
    <location>
        <begin position="27"/>
        <end position="41"/>
    </location>
</feature>
<dbReference type="Pfam" id="PF00249">
    <property type="entry name" value="Myb_DNA-binding"/>
    <property type="match status" value="1"/>
</dbReference>